<feature type="compositionally biased region" description="Low complexity" evidence="1">
    <location>
        <begin position="666"/>
        <end position="677"/>
    </location>
</feature>
<evidence type="ECO:0000256" key="1">
    <source>
        <dbReference type="SAM" id="MobiDB-lite"/>
    </source>
</evidence>
<protein>
    <submittedName>
        <fullName evidence="2">Uncharacterized protein</fullName>
    </submittedName>
</protein>
<keyword evidence="3" id="KW-1185">Reference proteome</keyword>
<proteinExistence type="predicted"/>
<dbReference type="EMBL" id="BRYB01001222">
    <property type="protein sequence ID" value="GMI20867.1"/>
    <property type="molecule type" value="Genomic_DNA"/>
</dbReference>
<feature type="compositionally biased region" description="Polar residues" evidence="1">
    <location>
        <begin position="380"/>
        <end position="397"/>
    </location>
</feature>
<feature type="region of interest" description="Disordered" evidence="1">
    <location>
        <begin position="1516"/>
        <end position="1535"/>
    </location>
</feature>
<accession>A0ABQ6M796</accession>
<dbReference type="SUPFAM" id="SSF53474">
    <property type="entry name" value="alpha/beta-Hydrolases"/>
    <property type="match status" value="1"/>
</dbReference>
<sequence>MSLPFFLSPFEAWIDPFLLPFGPFLSSLPTLPGSSHPSYLTYLHVSICILAFLMLLQSSGFARPPPVAKKKLPRQPKLSLQFTPPSSASGLPDSFAPLLSSSHLEVLYDLLSADQLHALRFEGELGLQPGKHPIPFHKNSQRPPLTVSVPASGTTVSLQASVGSDSLHPDVDFDPSTPVTDRSRTMVKDLTASISPPLALGNVAATLVHLPNLFEDHAVPSMRRVQILQWAMDFLSNFTMWIEKLLWSLEQYLTIHLARVKVQPVFRGGSNAHFRLSLSFSGYVSLFNTIPIPFISVSLPTMIIPAPYALLHQLATKQPLASAKVKHSNIPVNEIALAASALVKGFRGDLRMLATPPTVGIDVTVPGGMNLCSELLVGRNNNNSKAGDPESSSSKPNAASYRRRPSNPTEKPDEYDANLDTPWSLEASLNGTVTPDEISVSVNKLHLYQKHGDKAECSSELSAEGTFAISLPPPSRSANAPPRPADSVAATLIKEAISQMKPPAPNINSPRRRPPTTTHPSQRTALSYNYTLTLLNEAVVDVISISMRASHPMLNGCSDLAFVMEQIYAGGYVKSPADAKLYLPPKKRDILRSLPVIDVKAGITNFYMPRSSASFTDDGITKVFPGAESGRLLVSIRGGIPDVAPISPSPSASFDSDGANNASTPGSSGSLSRRNSGITPLPPPKPISGVKVAVDFVSSFDVRTEAKVMEFPELDIYDNQKMITSAAGQLSGSLKVHLQPPVSLRSLDADENQYHLDFSDSTFSTTIESAQATLSHRRVFFPNGTTVTAKITRSVIDMTLDGVTTCEIAWDMQGVSPVLQVTDVNDSPLTASHEQKKSVELLIPALRQGRLNINVSQVGGINITKAATGRQTKDGLFDWKFFNAIVSPDGDPGALLDVVHHRPTMNRILEILELLNDDVYKILKYVLDQFWRGKEILDAEGVVDPKHILPGEKMSRLSSLLLCGDLKEQEAIKLIIERVVAGDGLDIVAAKDLMRQHVVRYDEYAAEIDRAIKWAALALNPIDPPAIYEENDVKPLSEVEEFQDLLAGIPSAGDIYRTVGQNVSIPLSVKFSASIAHIAPYLNLKQINFLLQARSDADWQENDLRRLKYISSVKKKVMEISESYGGLSFLPQSFLVSIFVGEATATSMRAPSSSNGATSGERAGGPSFGVFVPSPAGRIASFTNLATMGGGGGGSGDDFGWGDGDGGYELGDSLLGPSDVGILLQAGLTSPLKSSTVVQLNQRMLLDLVASQPKSFAVAVLAEIGTPGGHGSPRVLAGALMALLEMNQESFTEQHKLDMPKLLESWLGLTFPRREDFMAGGRWARQSYYEAIFRVACSLLEDAESYQALKGHLQRRREFKQEDPLNVSALVGEGNGTGTEAGGALEAANVAKGLVEKADKLGAKWLSGVQPGAKGVTLSREAQDATMAYQEAFAACAKVLKRDKLAFQAPWLKAFWRRNYDALMVLSVYENLRDDVDKVRQWMNALKAGAEMTALFRNDAASVTYDSATAAATAASLQGSGGETPTQRNRSSTSSFSKAMSKANYFSDIAWGDEAKIAQVDVVKNVVEALFFDDAEKAAMRSDPLISLLIPNPDGDYKFTIISAMGVITEGKKGTEMDAAYKRLAEKRGVQTIRADTATVRSFEYNASKIEEAIEEAIELGKPYGYVGYSQGCANSLTAESLLLSGTPKQKKMLEGLVARQLLFSAANGSLHGSCSDKKAQELIIQGEQAFKYHQGYFSKAFISTVLGSLNDGMDSAAFQKFLGGAQSMLPAGCRAFWREAQHKEDVPTCVIRGVLEDHTTPEALDMLSNSLTKQSGSALHDSQVHVYDAVGHPVYTKNRNGRLMAHCDMGGGTQRTHHWSPLNEEVGMVTTGRDEERQSFECAKDRHVFPFCDVNAR</sequence>
<reference evidence="2 3" key="1">
    <citation type="journal article" date="2023" name="Commun. Biol.">
        <title>Genome analysis of Parmales, the sister group of diatoms, reveals the evolutionary specialization of diatoms from phago-mixotrophs to photoautotrophs.</title>
        <authorList>
            <person name="Ban H."/>
            <person name="Sato S."/>
            <person name="Yoshikawa S."/>
            <person name="Yamada K."/>
            <person name="Nakamura Y."/>
            <person name="Ichinomiya M."/>
            <person name="Sato N."/>
            <person name="Blanc-Mathieu R."/>
            <person name="Endo H."/>
            <person name="Kuwata A."/>
            <person name="Ogata H."/>
        </authorList>
    </citation>
    <scope>NUCLEOTIDE SEQUENCE [LARGE SCALE GENOMIC DNA]</scope>
</reference>
<evidence type="ECO:0000313" key="2">
    <source>
        <dbReference type="EMBL" id="GMI20867.1"/>
    </source>
</evidence>
<feature type="compositionally biased region" description="Polar residues" evidence="1">
    <location>
        <begin position="649"/>
        <end position="665"/>
    </location>
</feature>
<dbReference type="Proteomes" id="UP001165060">
    <property type="component" value="Unassembled WGS sequence"/>
</dbReference>
<feature type="region of interest" description="Disordered" evidence="1">
    <location>
        <begin position="647"/>
        <end position="684"/>
    </location>
</feature>
<gene>
    <name evidence="2" type="ORF">TeGR_g7959</name>
</gene>
<dbReference type="InterPro" id="IPR029058">
    <property type="entry name" value="AB_hydrolase_fold"/>
</dbReference>
<comment type="caution">
    <text evidence="2">The sequence shown here is derived from an EMBL/GenBank/DDBJ whole genome shotgun (WGS) entry which is preliminary data.</text>
</comment>
<organism evidence="2 3">
    <name type="scientific">Tetraparma gracilis</name>
    <dbReference type="NCBI Taxonomy" id="2962635"/>
    <lineage>
        <taxon>Eukaryota</taxon>
        <taxon>Sar</taxon>
        <taxon>Stramenopiles</taxon>
        <taxon>Ochrophyta</taxon>
        <taxon>Bolidophyceae</taxon>
        <taxon>Parmales</taxon>
        <taxon>Triparmaceae</taxon>
        <taxon>Tetraparma</taxon>
    </lineage>
</organism>
<name>A0ABQ6M796_9STRA</name>
<feature type="region of interest" description="Disordered" evidence="1">
    <location>
        <begin position="380"/>
        <end position="419"/>
    </location>
</feature>
<evidence type="ECO:0000313" key="3">
    <source>
        <dbReference type="Proteomes" id="UP001165060"/>
    </source>
</evidence>
<feature type="region of interest" description="Disordered" evidence="1">
    <location>
        <begin position="499"/>
        <end position="523"/>
    </location>
</feature>